<dbReference type="Proteomes" id="UP000246464">
    <property type="component" value="Chromosome 11"/>
</dbReference>
<gene>
    <name evidence="1" type="ORF">SMAX5B_014705</name>
</gene>
<organism evidence="1 2">
    <name type="scientific">Scophthalmus maximus</name>
    <name type="common">Turbot</name>
    <name type="synonym">Psetta maxima</name>
    <dbReference type="NCBI Taxonomy" id="52904"/>
    <lineage>
        <taxon>Eukaryota</taxon>
        <taxon>Metazoa</taxon>
        <taxon>Chordata</taxon>
        <taxon>Craniata</taxon>
        <taxon>Vertebrata</taxon>
        <taxon>Euteleostomi</taxon>
        <taxon>Actinopterygii</taxon>
        <taxon>Neopterygii</taxon>
        <taxon>Teleostei</taxon>
        <taxon>Neoteleostei</taxon>
        <taxon>Acanthomorphata</taxon>
        <taxon>Carangaria</taxon>
        <taxon>Pleuronectiformes</taxon>
        <taxon>Pleuronectoidei</taxon>
        <taxon>Scophthalmidae</taxon>
        <taxon>Scophthalmus</taxon>
    </lineage>
</organism>
<keyword evidence="2" id="KW-1185">Reference proteome</keyword>
<reference evidence="1 2" key="1">
    <citation type="submission" date="2017-12" db="EMBL/GenBank/DDBJ databases">
        <title>Integrating genomic resources of turbot (Scophthalmus maximus) in depth evaluation of genetic and physical mapping variation across individuals.</title>
        <authorList>
            <person name="Martinez P."/>
        </authorList>
    </citation>
    <scope>NUCLEOTIDE SEQUENCE [LARGE SCALE GENOMIC DNA]</scope>
</reference>
<evidence type="ECO:0000313" key="2">
    <source>
        <dbReference type="Proteomes" id="UP000246464"/>
    </source>
</evidence>
<name>A0A2U9BZH5_SCOMX</name>
<dbReference type="AlphaFoldDB" id="A0A2U9BZH5"/>
<proteinExistence type="predicted"/>
<sequence length="50" mass="5410">METNDSHIESGVGPATVWDITEAWSGDLKMRTNCGMCTLDNVSNHPLDGC</sequence>
<accession>A0A2U9BZH5</accession>
<dbReference type="EMBL" id="CP026253">
    <property type="protein sequence ID" value="AWP09684.1"/>
    <property type="molecule type" value="Genomic_DNA"/>
</dbReference>
<evidence type="ECO:0000313" key="1">
    <source>
        <dbReference type="EMBL" id="AWP09684.1"/>
    </source>
</evidence>
<protein>
    <submittedName>
        <fullName evidence="1">Uncharacterized protein</fullName>
    </submittedName>
</protein>